<dbReference type="Pfam" id="PF09546">
    <property type="entry name" value="Spore_III_AE"/>
    <property type="match status" value="1"/>
</dbReference>
<name>A0A9D1IFV3_9FIRM</name>
<gene>
    <name evidence="3" type="ORF">IAC53_07865</name>
</gene>
<proteinExistence type="predicted"/>
<evidence type="ECO:0000313" key="3">
    <source>
        <dbReference type="EMBL" id="HIU36503.1"/>
    </source>
</evidence>
<feature type="signal peptide" evidence="2">
    <location>
        <begin position="1"/>
        <end position="24"/>
    </location>
</feature>
<feature type="transmembrane region" description="Helical" evidence="1">
    <location>
        <begin position="71"/>
        <end position="100"/>
    </location>
</feature>
<evidence type="ECO:0008006" key="5">
    <source>
        <dbReference type="Google" id="ProtNLM"/>
    </source>
</evidence>
<keyword evidence="1" id="KW-1133">Transmembrane helix</keyword>
<reference evidence="3" key="2">
    <citation type="journal article" date="2021" name="PeerJ">
        <title>Extensive microbial diversity within the chicken gut microbiome revealed by metagenomics and culture.</title>
        <authorList>
            <person name="Gilroy R."/>
            <person name="Ravi A."/>
            <person name="Getino M."/>
            <person name="Pursley I."/>
            <person name="Horton D.L."/>
            <person name="Alikhan N.F."/>
            <person name="Baker D."/>
            <person name="Gharbi K."/>
            <person name="Hall N."/>
            <person name="Watson M."/>
            <person name="Adriaenssens E.M."/>
            <person name="Foster-Nyarko E."/>
            <person name="Jarju S."/>
            <person name="Secka A."/>
            <person name="Antonio M."/>
            <person name="Oren A."/>
            <person name="Chaudhuri R.R."/>
            <person name="La Ragione R."/>
            <person name="Hildebrand F."/>
            <person name="Pallen M.J."/>
        </authorList>
    </citation>
    <scope>NUCLEOTIDE SEQUENCE</scope>
    <source>
        <strain evidence="3">ChiGjej1B1-19959</strain>
    </source>
</reference>
<keyword evidence="1" id="KW-0472">Membrane</keyword>
<organism evidence="3 4">
    <name type="scientific">Candidatus Fimenecus excrementigallinarum</name>
    <dbReference type="NCBI Taxonomy" id="2840816"/>
    <lineage>
        <taxon>Bacteria</taxon>
        <taxon>Bacillati</taxon>
        <taxon>Bacillota</taxon>
        <taxon>Clostridia</taxon>
        <taxon>Candidatus Fimenecus</taxon>
    </lineage>
</organism>
<evidence type="ECO:0000256" key="1">
    <source>
        <dbReference type="SAM" id="Phobius"/>
    </source>
</evidence>
<dbReference type="AlphaFoldDB" id="A0A9D1IFV3"/>
<accession>A0A9D1IFV3</accession>
<dbReference type="EMBL" id="DVMW01000043">
    <property type="protein sequence ID" value="HIU36503.1"/>
    <property type="molecule type" value="Genomic_DNA"/>
</dbReference>
<sequence length="371" mass="38108">MAAALICIFFLLCTAGITASAANAGEDAQATLEESIGQLYEAIDRETEKALESIGITDGSFTELSDLSPRLVITALLDLLTGAAVQPLKSAGLICLFLVLGSVTDIFTEKQGSAGAIFSLFGLLWVLLSVLPPLTDAFSAALSAIRLGADFLLAYIPVFAGVVAMSGQPLLSAAYSSVMVGLSNVIAAVNGKVLLPLIQGSLLLHVVSVLQEKHSLADLAAFLKKTAQTALAFGAALFTGLLTLKGTLAASGDSLAVRGVKMAVGAAVPVIGGTLSEAYTSVLGSFSLIRNTVGVFGIVVLLLMHLPSILALLLWYFALSFAAALGGALGQETAKKLLEGIAGAVALLNVFLLFHAFLLVISTGVILQFKG</sequence>
<feature type="transmembrane region" description="Helical" evidence="1">
    <location>
        <begin position="112"/>
        <end position="131"/>
    </location>
</feature>
<feature type="transmembrane region" description="Helical" evidence="1">
    <location>
        <begin position="341"/>
        <end position="367"/>
    </location>
</feature>
<feature type="transmembrane region" description="Helical" evidence="1">
    <location>
        <begin position="230"/>
        <end position="249"/>
    </location>
</feature>
<feature type="chain" id="PRO_5038789131" description="Stage III sporulation protein AE" evidence="2">
    <location>
        <begin position="25"/>
        <end position="371"/>
    </location>
</feature>
<protein>
    <recommendedName>
        <fullName evidence="5">Stage III sporulation protein AE</fullName>
    </recommendedName>
</protein>
<dbReference type="Proteomes" id="UP000824071">
    <property type="component" value="Unassembled WGS sequence"/>
</dbReference>
<keyword evidence="1" id="KW-0812">Transmembrane</keyword>
<comment type="caution">
    <text evidence="3">The sequence shown here is derived from an EMBL/GenBank/DDBJ whole genome shotgun (WGS) entry which is preliminary data.</text>
</comment>
<reference evidence="3" key="1">
    <citation type="submission" date="2020-10" db="EMBL/GenBank/DDBJ databases">
        <authorList>
            <person name="Gilroy R."/>
        </authorList>
    </citation>
    <scope>NUCLEOTIDE SEQUENCE</scope>
    <source>
        <strain evidence="3">ChiGjej1B1-19959</strain>
    </source>
</reference>
<evidence type="ECO:0000256" key="2">
    <source>
        <dbReference type="SAM" id="SignalP"/>
    </source>
</evidence>
<dbReference type="InterPro" id="IPR014194">
    <property type="entry name" value="Spore_III_AE"/>
</dbReference>
<keyword evidence="2" id="KW-0732">Signal</keyword>
<evidence type="ECO:0000313" key="4">
    <source>
        <dbReference type="Proteomes" id="UP000824071"/>
    </source>
</evidence>